<evidence type="ECO:0000313" key="2">
    <source>
        <dbReference type="EMBL" id="MSB19069.1"/>
    </source>
</evidence>
<dbReference type="Pfam" id="PF19789">
    <property type="entry name" value="DUF6273"/>
    <property type="match status" value="1"/>
</dbReference>
<dbReference type="InterPro" id="IPR046240">
    <property type="entry name" value="DUF6273"/>
</dbReference>
<dbReference type="AlphaFoldDB" id="A0A6I2QZH5"/>
<sequence length="47" mass="5497">MARRATYWWLRSPNTNNTNNVWNVNSNGNYNNWNANNSLGVRPALME</sequence>
<feature type="domain" description="DUF6273" evidence="1">
    <location>
        <begin position="5"/>
        <end position="45"/>
    </location>
</feature>
<dbReference type="EMBL" id="WKPR01000004">
    <property type="protein sequence ID" value="MSB19069.1"/>
    <property type="molecule type" value="Genomic_DNA"/>
</dbReference>
<reference evidence="2 3" key="1">
    <citation type="journal article" date="2019" name="Nat. Med.">
        <title>A library of human gut bacterial isolates paired with longitudinal multiomics data enables mechanistic microbiome research.</title>
        <authorList>
            <person name="Poyet M."/>
            <person name="Groussin M."/>
            <person name="Gibbons S.M."/>
            <person name="Avila-Pacheco J."/>
            <person name="Jiang X."/>
            <person name="Kearney S.M."/>
            <person name="Perrotta A.R."/>
            <person name="Berdy B."/>
            <person name="Zhao S."/>
            <person name="Lieberman T.D."/>
            <person name="Swanson P.K."/>
            <person name="Smith M."/>
            <person name="Roesemann S."/>
            <person name="Alexander J.E."/>
            <person name="Rich S.A."/>
            <person name="Livny J."/>
            <person name="Vlamakis H."/>
            <person name="Clish C."/>
            <person name="Bullock K."/>
            <person name="Deik A."/>
            <person name="Scott J."/>
            <person name="Pierce K.A."/>
            <person name="Xavier R.J."/>
            <person name="Alm E.J."/>
        </authorList>
    </citation>
    <scope>NUCLEOTIDE SEQUENCE [LARGE SCALE GENOMIC DNA]</scope>
    <source>
        <strain evidence="2 3">BIOML-A2</strain>
    </source>
</reference>
<protein>
    <recommendedName>
        <fullName evidence="1">DUF6273 domain-containing protein</fullName>
    </recommendedName>
</protein>
<gene>
    <name evidence="2" type="ORF">GKE97_06000</name>
</gene>
<accession>A0A6I2QZH5</accession>
<name>A0A6I2QZH5_FLAPL</name>
<dbReference type="Proteomes" id="UP000434475">
    <property type="component" value="Unassembled WGS sequence"/>
</dbReference>
<evidence type="ECO:0000313" key="3">
    <source>
        <dbReference type="Proteomes" id="UP000434475"/>
    </source>
</evidence>
<dbReference type="RefSeq" id="WP_172697430.1">
    <property type="nucleotide sequence ID" value="NZ_JADMVC010000001.1"/>
</dbReference>
<comment type="caution">
    <text evidence="2">The sequence shown here is derived from an EMBL/GenBank/DDBJ whole genome shotgun (WGS) entry which is preliminary data.</text>
</comment>
<evidence type="ECO:0000259" key="1">
    <source>
        <dbReference type="Pfam" id="PF19789"/>
    </source>
</evidence>
<proteinExistence type="predicted"/>
<organism evidence="2 3">
    <name type="scientific">Flavonifractor plautii</name>
    <name type="common">Fusobacterium plautii</name>
    <dbReference type="NCBI Taxonomy" id="292800"/>
    <lineage>
        <taxon>Bacteria</taxon>
        <taxon>Bacillati</taxon>
        <taxon>Bacillota</taxon>
        <taxon>Clostridia</taxon>
        <taxon>Eubacteriales</taxon>
        <taxon>Oscillospiraceae</taxon>
        <taxon>Flavonifractor</taxon>
    </lineage>
</organism>